<feature type="chain" id="PRO_5022058488" description="SIMPL domain-containing protein" evidence="1">
    <location>
        <begin position="24"/>
        <end position="235"/>
    </location>
</feature>
<accession>A0A532V6W0</accession>
<organism evidence="2 3">
    <name type="scientific">candidate division TA06 bacterium B3_TA06</name>
    <dbReference type="NCBI Taxonomy" id="2012487"/>
    <lineage>
        <taxon>Bacteria</taxon>
        <taxon>Bacteria division TA06</taxon>
    </lineage>
</organism>
<dbReference type="Proteomes" id="UP000317778">
    <property type="component" value="Unassembled WGS sequence"/>
</dbReference>
<dbReference type="InterPro" id="IPR052022">
    <property type="entry name" value="26kDa_periplasmic_antigen"/>
</dbReference>
<dbReference type="InterPro" id="IPR007497">
    <property type="entry name" value="SIMPL/DUF541"/>
</dbReference>
<feature type="signal peptide" evidence="1">
    <location>
        <begin position="1"/>
        <end position="23"/>
    </location>
</feature>
<dbReference type="Pfam" id="PF04402">
    <property type="entry name" value="SIMPL"/>
    <property type="match status" value="1"/>
</dbReference>
<evidence type="ECO:0000313" key="2">
    <source>
        <dbReference type="EMBL" id="TKJ42940.1"/>
    </source>
</evidence>
<dbReference type="PANTHER" id="PTHR34387">
    <property type="entry name" value="SLR1258 PROTEIN"/>
    <property type="match status" value="1"/>
</dbReference>
<evidence type="ECO:0000256" key="1">
    <source>
        <dbReference type="SAM" id="SignalP"/>
    </source>
</evidence>
<dbReference type="GO" id="GO:0006974">
    <property type="term" value="P:DNA damage response"/>
    <property type="evidence" value="ECO:0007669"/>
    <property type="project" value="TreeGrafter"/>
</dbReference>
<comment type="caution">
    <text evidence="2">The sequence shown here is derived from an EMBL/GenBank/DDBJ whole genome shotgun (WGS) entry which is preliminary data.</text>
</comment>
<keyword evidence="1" id="KW-0732">Signal</keyword>
<dbReference type="EMBL" id="NJBO01000007">
    <property type="protein sequence ID" value="TKJ42940.1"/>
    <property type="molecule type" value="Genomic_DNA"/>
</dbReference>
<dbReference type="Gene3D" id="3.30.110.170">
    <property type="entry name" value="Protein of unknown function (DUF541), domain 1"/>
    <property type="match status" value="1"/>
</dbReference>
<reference evidence="2 3" key="1">
    <citation type="submission" date="2017-06" db="EMBL/GenBank/DDBJ databases">
        <title>Novel microbial phyla capable of carbon fixation and sulfur reduction in deep-sea sediments.</title>
        <authorList>
            <person name="Huang J."/>
            <person name="Baker B."/>
            <person name="Wang Y."/>
        </authorList>
    </citation>
    <scope>NUCLEOTIDE SEQUENCE [LARGE SCALE GENOMIC DNA]</scope>
    <source>
        <strain evidence="2">B3_TA06</strain>
    </source>
</reference>
<dbReference type="AlphaFoldDB" id="A0A532V6W0"/>
<sequence length="235" mass="25653">MARRILALLFFASALSAAQIYLADSTAYVTGKSSILVLPDAATVEFRIEIRASDMSKVIAKANDLTAEITKELRKAGVDQPLIQSGPADIYSELNWESQRLEHVYGLRLDCAVDDLSKVDDILVVLAATSSESEGSRISSYTVNYFVKDPSVYLPELQEMALADAKTKAEQAAAAHGLKAGEILDSDYSEPYSGYLSVWDPYSSWDFSAKDMGGKNSLPRVALSYEISATFKLID</sequence>
<name>A0A532V6W0_UNCT6</name>
<proteinExistence type="predicted"/>
<dbReference type="PANTHER" id="PTHR34387:SF2">
    <property type="entry name" value="SLR1258 PROTEIN"/>
    <property type="match status" value="1"/>
</dbReference>
<evidence type="ECO:0008006" key="4">
    <source>
        <dbReference type="Google" id="ProtNLM"/>
    </source>
</evidence>
<dbReference type="Gene3D" id="3.30.70.2970">
    <property type="entry name" value="Protein of unknown function (DUF541), domain 2"/>
    <property type="match status" value="1"/>
</dbReference>
<gene>
    <name evidence="2" type="ORF">CEE36_05485</name>
</gene>
<evidence type="ECO:0000313" key="3">
    <source>
        <dbReference type="Proteomes" id="UP000317778"/>
    </source>
</evidence>
<protein>
    <recommendedName>
        <fullName evidence="4">SIMPL domain-containing protein</fullName>
    </recommendedName>
</protein>